<gene>
    <name evidence="10" type="ORF">DXZ20_12780</name>
</gene>
<comment type="subcellular location">
    <subcellularLocation>
        <location evidence="1">Cell membrane</location>
        <topology evidence="1">Multi-pass membrane protein</topology>
    </subcellularLocation>
</comment>
<feature type="transmembrane region" description="Helical" evidence="8">
    <location>
        <begin position="84"/>
        <end position="106"/>
    </location>
</feature>
<accession>A0A6M0RJU4</accession>
<dbReference type="Proteomes" id="UP000481033">
    <property type="component" value="Unassembled WGS sequence"/>
</dbReference>
<sequence>MLLAHIVYWLTAFPNPDEAYYWLWGQRLDWSYYDHPPFHAWVQGLFSYLGHSQFVLRLPTVLSNGLFFWAYYQITRYIYGRRFYTPWVVTILCCWSSPLYFLFLTLAWHDQWLIAFSLLSAYWFVRFLDGVWLTGQGNSRYLYGGAAALGVAGLCKYTAVFVGITVLGTIISQPKLRWLLRDGRLYGAVAIASLFSLPILIWNFQNDWLSFQYYLTRSVDSGGGPTLRPDAVLFFWLTAALILSPPLVWAMVRSVMRKRPLNSPTYRIIALGLFLTSTGTLSLVGLFSTALYYWNILAYLLLIPLVPTFFLDTNLETLRHRDWLNGMQILGVVVAWLLVINYCLLPVTALFGPDGDPDGRMSFGWHQVAAVVEDYAPQHNLLLTTDYRSASALAYALNDDRVLAISDRIDQFDVWASKRALIGQSALVVADDWHPFGAGPLTLKSGWEQVTTIPVQRFGVKIKDYYLYSGVVESY</sequence>
<dbReference type="InterPro" id="IPR050297">
    <property type="entry name" value="LipidA_mod_glycosyltrf_83"/>
</dbReference>
<evidence type="ECO:0000313" key="11">
    <source>
        <dbReference type="Proteomes" id="UP000481033"/>
    </source>
</evidence>
<comment type="caution">
    <text evidence="10">The sequence shown here is derived from an EMBL/GenBank/DDBJ whole genome shotgun (WGS) entry which is preliminary data.</text>
</comment>
<dbReference type="GO" id="GO:0005886">
    <property type="term" value="C:plasma membrane"/>
    <property type="evidence" value="ECO:0007669"/>
    <property type="project" value="UniProtKB-SubCell"/>
</dbReference>
<dbReference type="GO" id="GO:0016763">
    <property type="term" value="F:pentosyltransferase activity"/>
    <property type="evidence" value="ECO:0007669"/>
    <property type="project" value="TreeGrafter"/>
</dbReference>
<evidence type="ECO:0000256" key="4">
    <source>
        <dbReference type="ARBA" id="ARBA00022679"/>
    </source>
</evidence>
<keyword evidence="3" id="KW-0328">Glycosyltransferase</keyword>
<name>A0A6M0RJU4_9CYAN</name>
<evidence type="ECO:0000256" key="6">
    <source>
        <dbReference type="ARBA" id="ARBA00022989"/>
    </source>
</evidence>
<protein>
    <submittedName>
        <fullName evidence="10">4-amino-4-deoxy-L-arabinose transferase</fullName>
    </submittedName>
</protein>
<keyword evidence="5 8" id="KW-0812">Transmembrane</keyword>
<keyword evidence="6 8" id="KW-1133">Transmembrane helix</keyword>
<feature type="transmembrane region" description="Helical" evidence="8">
    <location>
        <begin position="141"/>
        <end position="171"/>
    </location>
</feature>
<feature type="transmembrane region" description="Helical" evidence="8">
    <location>
        <begin position="233"/>
        <end position="252"/>
    </location>
</feature>
<evidence type="ECO:0000256" key="8">
    <source>
        <dbReference type="SAM" id="Phobius"/>
    </source>
</evidence>
<keyword evidence="7 8" id="KW-0472">Membrane</keyword>
<feature type="transmembrane region" description="Helical" evidence="8">
    <location>
        <begin position="292"/>
        <end position="311"/>
    </location>
</feature>
<feature type="transmembrane region" description="Helical" evidence="8">
    <location>
        <begin position="113"/>
        <end position="135"/>
    </location>
</feature>
<keyword evidence="4 10" id="KW-0808">Transferase</keyword>
<evidence type="ECO:0000256" key="5">
    <source>
        <dbReference type="ARBA" id="ARBA00022692"/>
    </source>
</evidence>
<feature type="transmembrane region" description="Helical" evidence="8">
    <location>
        <begin position="264"/>
        <end position="286"/>
    </location>
</feature>
<dbReference type="PANTHER" id="PTHR33908">
    <property type="entry name" value="MANNOSYLTRANSFERASE YKCB-RELATED"/>
    <property type="match status" value="1"/>
</dbReference>
<feature type="domain" description="Glycosyltransferase RgtA/B/C/D-like" evidence="9">
    <location>
        <begin position="34"/>
        <end position="202"/>
    </location>
</feature>
<reference evidence="10 11" key="1">
    <citation type="journal article" date="2020" name="Microb. Ecol.">
        <title>Ecogenomics of the Marine Benthic Filamentous Cyanobacterium Adonisia.</title>
        <authorList>
            <person name="Walter J.M."/>
            <person name="Coutinho F.H."/>
            <person name="Leomil L."/>
            <person name="Hargreaves P.I."/>
            <person name="Campeao M.E."/>
            <person name="Vieira V.V."/>
            <person name="Silva B.S."/>
            <person name="Fistarol G.O."/>
            <person name="Salomon P.S."/>
            <person name="Sawabe T."/>
            <person name="Mino S."/>
            <person name="Hosokawa M."/>
            <person name="Miyashita H."/>
            <person name="Maruyama F."/>
            <person name="van Verk M.C."/>
            <person name="Dutilh B.E."/>
            <person name="Thompson C.C."/>
            <person name="Thompson F.L."/>
        </authorList>
    </citation>
    <scope>NUCLEOTIDE SEQUENCE [LARGE SCALE GENOMIC DNA]</scope>
    <source>
        <strain evidence="10 11">CCMR0081</strain>
    </source>
</reference>
<evidence type="ECO:0000313" key="10">
    <source>
        <dbReference type="EMBL" id="NEZ56535.1"/>
    </source>
</evidence>
<keyword evidence="2" id="KW-1003">Cell membrane</keyword>
<evidence type="ECO:0000256" key="1">
    <source>
        <dbReference type="ARBA" id="ARBA00004651"/>
    </source>
</evidence>
<evidence type="ECO:0000256" key="3">
    <source>
        <dbReference type="ARBA" id="ARBA00022676"/>
    </source>
</evidence>
<dbReference type="InterPro" id="IPR038731">
    <property type="entry name" value="RgtA/B/C-like"/>
</dbReference>
<evidence type="ECO:0000256" key="7">
    <source>
        <dbReference type="ARBA" id="ARBA00023136"/>
    </source>
</evidence>
<dbReference type="AlphaFoldDB" id="A0A6M0RJU4"/>
<evidence type="ECO:0000259" key="9">
    <source>
        <dbReference type="Pfam" id="PF13231"/>
    </source>
</evidence>
<organism evidence="10 11">
    <name type="scientific">Adonisia turfae CCMR0081</name>
    <dbReference type="NCBI Taxonomy" id="2292702"/>
    <lineage>
        <taxon>Bacteria</taxon>
        <taxon>Bacillati</taxon>
        <taxon>Cyanobacteriota</taxon>
        <taxon>Adonisia</taxon>
        <taxon>Adonisia turfae</taxon>
    </lineage>
</organism>
<proteinExistence type="predicted"/>
<feature type="transmembrane region" description="Helical" evidence="8">
    <location>
        <begin position="323"/>
        <end position="342"/>
    </location>
</feature>
<feature type="transmembrane region" description="Helical" evidence="8">
    <location>
        <begin position="183"/>
        <end position="204"/>
    </location>
</feature>
<dbReference type="GO" id="GO:0009103">
    <property type="term" value="P:lipopolysaccharide biosynthetic process"/>
    <property type="evidence" value="ECO:0007669"/>
    <property type="project" value="UniProtKB-ARBA"/>
</dbReference>
<evidence type="ECO:0000256" key="2">
    <source>
        <dbReference type="ARBA" id="ARBA00022475"/>
    </source>
</evidence>
<keyword evidence="11" id="KW-1185">Reference proteome</keyword>
<dbReference type="PANTHER" id="PTHR33908:SF11">
    <property type="entry name" value="MEMBRANE PROTEIN"/>
    <property type="match status" value="1"/>
</dbReference>
<dbReference type="Pfam" id="PF13231">
    <property type="entry name" value="PMT_2"/>
    <property type="match status" value="1"/>
</dbReference>
<dbReference type="EMBL" id="QXHD01000004">
    <property type="protein sequence ID" value="NEZ56535.1"/>
    <property type="molecule type" value="Genomic_DNA"/>
</dbReference>